<dbReference type="InterPro" id="IPR036034">
    <property type="entry name" value="PDZ_sf"/>
</dbReference>
<evidence type="ECO:0000256" key="4">
    <source>
        <dbReference type="ARBA" id="ARBA00022670"/>
    </source>
</evidence>
<dbReference type="GO" id="GO:0006508">
    <property type="term" value="P:proteolysis"/>
    <property type="evidence" value="ECO:0007669"/>
    <property type="project" value="UniProtKB-KW"/>
</dbReference>
<dbReference type="PANTHER" id="PTHR42837:SF2">
    <property type="entry name" value="MEMBRANE METALLOPROTEASE ARASP2, CHLOROPLASTIC-RELATED"/>
    <property type="match status" value="1"/>
</dbReference>
<dbReference type="Proteomes" id="UP000885750">
    <property type="component" value="Unassembled WGS sequence"/>
</dbReference>
<evidence type="ECO:0000256" key="8">
    <source>
        <dbReference type="ARBA" id="ARBA00022989"/>
    </source>
</evidence>
<dbReference type="SUPFAM" id="SSF50156">
    <property type="entry name" value="PDZ domain-like"/>
    <property type="match status" value="2"/>
</dbReference>
<dbReference type="GO" id="GO:0004222">
    <property type="term" value="F:metalloendopeptidase activity"/>
    <property type="evidence" value="ECO:0007669"/>
    <property type="project" value="InterPro"/>
</dbReference>
<comment type="caution">
    <text evidence="13">The sequence shown here is derived from an EMBL/GenBank/DDBJ whole genome shotgun (WGS) entry which is preliminary data.</text>
</comment>
<keyword evidence="9 11" id="KW-0482">Metalloprotease</keyword>
<feature type="domain" description="PDZ" evidence="12">
    <location>
        <begin position="207"/>
        <end position="281"/>
    </location>
</feature>
<comment type="subcellular location">
    <subcellularLocation>
        <location evidence="2">Membrane</location>
        <topology evidence="2">Multi-pass membrane protein</topology>
    </subcellularLocation>
</comment>
<feature type="transmembrane region" description="Helical" evidence="11">
    <location>
        <begin position="99"/>
        <end position="123"/>
    </location>
</feature>
<evidence type="ECO:0000256" key="1">
    <source>
        <dbReference type="ARBA" id="ARBA00001947"/>
    </source>
</evidence>
<dbReference type="GO" id="GO:0046872">
    <property type="term" value="F:metal ion binding"/>
    <property type="evidence" value="ECO:0007669"/>
    <property type="project" value="UniProtKB-KW"/>
</dbReference>
<feature type="transmembrane region" description="Helical" evidence="11">
    <location>
        <begin position="6"/>
        <end position="28"/>
    </location>
</feature>
<accession>A0A7V2T1Q9</accession>
<reference evidence="13" key="1">
    <citation type="journal article" date="2020" name="mSystems">
        <title>Genome- and Community-Level Interaction Insights into Carbon Utilization and Element Cycling Functions of Hydrothermarchaeota in Hydrothermal Sediment.</title>
        <authorList>
            <person name="Zhou Z."/>
            <person name="Liu Y."/>
            <person name="Xu W."/>
            <person name="Pan J."/>
            <person name="Luo Z.H."/>
            <person name="Li M."/>
        </authorList>
    </citation>
    <scope>NUCLEOTIDE SEQUENCE [LARGE SCALE GENOMIC DNA]</scope>
    <source>
        <strain evidence="13">HyVt-493</strain>
    </source>
</reference>
<dbReference type="InterPro" id="IPR041489">
    <property type="entry name" value="PDZ_6"/>
</dbReference>
<dbReference type="Gene3D" id="2.30.42.10">
    <property type="match status" value="2"/>
</dbReference>
<evidence type="ECO:0000256" key="3">
    <source>
        <dbReference type="ARBA" id="ARBA00007931"/>
    </source>
</evidence>
<protein>
    <recommendedName>
        <fullName evidence="11">Zinc metalloprotease</fullName>
        <ecNumber evidence="11">3.4.24.-</ecNumber>
    </recommendedName>
</protein>
<evidence type="ECO:0000313" key="13">
    <source>
        <dbReference type="EMBL" id="HFC91968.1"/>
    </source>
</evidence>
<dbReference type="EC" id="3.4.24.-" evidence="11"/>
<evidence type="ECO:0000256" key="10">
    <source>
        <dbReference type="ARBA" id="ARBA00023136"/>
    </source>
</evidence>
<evidence type="ECO:0000256" key="11">
    <source>
        <dbReference type="RuleBase" id="RU362031"/>
    </source>
</evidence>
<keyword evidence="11" id="KW-0479">Metal-binding</keyword>
<comment type="similarity">
    <text evidence="3 11">Belongs to the peptidase M50B family.</text>
</comment>
<dbReference type="InterPro" id="IPR004387">
    <property type="entry name" value="Pept_M50_Zn"/>
</dbReference>
<keyword evidence="4" id="KW-0645">Protease</keyword>
<keyword evidence="5 11" id="KW-0812">Transmembrane</keyword>
<evidence type="ECO:0000256" key="6">
    <source>
        <dbReference type="ARBA" id="ARBA00022801"/>
    </source>
</evidence>
<organism evidence="13">
    <name type="scientific">Leucothrix mucor</name>
    <dbReference type="NCBI Taxonomy" id="45248"/>
    <lineage>
        <taxon>Bacteria</taxon>
        <taxon>Pseudomonadati</taxon>
        <taxon>Pseudomonadota</taxon>
        <taxon>Gammaproteobacteria</taxon>
        <taxon>Thiotrichales</taxon>
        <taxon>Thiotrichaceae</taxon>
        <taxon>Leucothrix</taxon>
    </lineage>
</organism>
<gene>
    <name evidence="13" type="primary">rseP</name>
    <name evidence="13" type="ORF">ENJ51_04070</name>
</gene>
<dbReference type="Pfam" id="PF17820">
    <property type="entry name" value="PDZ_6"/>
    <property type="match status" value="2"/>
</dbReference>
<dbReference type="GO" id="GO:0016020">
    <property type="term" value="C:membrane"/>
    <property type="evidence" value="ECO:0007669"/>
    <property type="project" value="UniProtKB-SubCell"/>
</dbReference>
<evidence type="ECO:0000256" key="2">
    <source>
        <dbReference type="ARBA" id="ARBA00004141"/>
    </source>
</evidence>
<dbReference type="InterPro" id="IPR001478">
    <property type="entry name" value="PDZ"/>
</dbReference>
<evidence type="ECO:0000256" key="9">
    <source>
        <dbReference type="ARBA" id="ARBA00023049"/>
    </source>
</evidence>
<feature type="transmembrane region" description="Helical" evidence="11">
    <location>
        <begin position="430"/>
        <end position="451"/>
    </location>
</feature>
<dbReference type="CDD" id="cd06163">
    <property type="entry name" value="S2P-M50_PDZ_RseP-like"/>
    <property type="match status" value="2"/>
</dbReference>
<sequence>MNILISIIAFIVTIGVLVAVHEFGHFWVARKLGIKVLRFAIGFGAPLWTYTSKKGDKTEYVLAAIPFGGYVKMLDEREGDVAANEAHRAFNRQPVWKRFLVVLAGPVFNFIFAIAAFSATYMIGVDSVRPYVGSVIAGTPAAQAGFQERDKIVAINNSDVASMSDVRLTLLNQYLQDPKLNVKVQTKDNEEVTRQLDLSSLKLLDDEQDYFAKTGMSFWRPPHAAKIIQVLPESAAAEAGLEKDDIIISHDQLKTTSVASITKYVHQHAGKQIELQIQRQSELKTILITPKAKEIKGKVIGLMGVHLARQYSDKDKKDLDNLFFVHHASIGDALAQGVSQTWKMSIMTLKVMGKLIVGEASIKNISGPVTIANYAGVSATIGFTVYLGFLAIISLSLGVLNLLPIPMLDGGHLFYYLIEIVKGSPVSEKFEAVGTQVGMVIVGMLMMLAIYNDIMRLVG</sequence>
<keyword evidence="6 11" id="KW-0378">Hydrolase</keyword>
<comment type="cofactor">
    <cofactor evidence="1 11">
        <name>Zn(2+)</name>
        <dbReference type="ChEBI" id="CHEBI:29105"/>
    </cofactor>
</comment>
<dbReference type="PANTHER" id="PTHR42837">
    <property type="entry name" value="REGULATOR OF SIGMA-E PROTEASE RSEP"/>
    <property type="match status" value="1"/>
</dbReference>
<keyword evidence="7 11" id="KW-0862">Zinc</keyword>
<dbReference type="Pfam" id="PF02163">
    <property type="entry name" value="Peptidase_M50"/>
    <property type="match status" value="1"/>
</dbReference>
<keyword evidence="10 11" id="KW-0472">Membrane</keyword>
<feature type="domain" description="PDZ" evidence="12">
    <location>
        <begin position="119"/>
        <end position="188"/>
    </location>
</feature>
<keyword evidence="8 11" id="KW-1133">Transmembrane helix</keyword>
<dbReference type="EMBL" id="DRMS01000160">
    <property type="protein sequence ID" value="HFC91968.1"/>
    <property type="molecule type" value="Genomic_DNA"/>
</dbReference>
<proteinExistence type="inferred from homology"/>
<evidence type="ECO:0000259" key="12">
    <source>
        <dbReference type="SMART" id="SM00228"/>
    </source>
</evidence>
<evidence type="ECO:0000256" key="7">
    <source>
        <dbReference type="ARBA" id="ARBA00022833"/>
    </source>
</evidence>
<dbReference type="SMART" id="SM00228">
    <property type="entry name" value="PDZ"/>
    <property type="match status" value="2"/>
</dbReference>
<dbReference type="CDD" id="cd23081">
    <property type="entry name" value="cpPDZ_EcRseP-like"/>
    <property type="match status" value="1"/>
</dbReference>
<name>A0A7V2T1Q9_LEUMU</name>
<dbReference type="AlphaFoldDB" id="A0A7V2T1Q9"/>
<evidence type="ECO:0000256" key="5">
    <source>
        <dbReference type="ARBA" id="ARBA00022692"/>
    </source>
</evidence>
<dbReference type="NCBIfam" id="TIGR00054">
    <property type="entry name" value="RIP metalloprotease RseP"/>
    <property type="match status" value="1"/>
</dbReference>
<dbReference type="InterPro" id="IPR008915">
    <property type="entry name" value="Peptidase_M50"/>
</dbReference>